<evidence type="ECO:0000313" key="3">
    <source>
        <dbReference type="EMBL" id="OCF49529.1"/>
    </source>
</evidence>
<proteinExistence type="predicted"/>
<gene>
    <name evidence="3" type="ORF">I206_04050</name>
</gene>
<dbReference type="EMBL" id="KI894011">
    <property type="protein sequence ID" value="OCF49529.1"/>
    <property type="molecule type" value="Genomic_DNA"/>
</dbReference>
<feature type="transmembrane region" description="Helical" evidence="2">
    <location>
        <begin position="59"/>
        <end position="79"/>
    </location>
</feature>
<feature type="region of interest" description="Disordered" evidence="1">
    <location>
        <begin position="1"/>
        <end position="27"/>
    </location>
</feature>
<keyword evidence="2" id="KW-0812">Transmembrane</keyword>
<reference evidence="3" key="2">
    <citation type="submission" date="2016-07" db="EMBL/GenBank/DDBJ databases">
        <title>Evolution of pathogenesis and genome organization in the Tremellales.</title>
        <authorList>
            <person name="Cuomo C."/>
            <person name="Litvintseva A."/>
            <person name="Heitman J."/>
            <person name="Chen Y."/>
            <person name="Sun S."/>
            <person name="Springer D."/>
            <person name="Dromer F."/>
            <person name="Young S."/>
            <person name="Zeng Q."/>
            <person name="Chapman S."/>
            <person name="Gujja S."/>
            <person name="Saif S."/>
            <person name="Birren B."/>
        </authorList>
    </citation>
    <scope>NUCLEOTIDE SEQUENCE</scope>
    <source>
        <strain evidence="3">CBS 10737</strain>
    </source>
</reference>
<feature type="compositionally biased region" description="Basic residues" evidence="1">
    <location>
        <begin position="1"/>
        <end position="17"/>
    </location>
</feature>
<sequence length="137" mass="15151">MGSRAKPKSTRKPRNVRSRSEPKPSPVERRVAIGYSARKRRPADGVIFISKLGATLSSMVGSTLILCSIASALICAYSLTERGCHTLRHIGLLEWLPWKEGLRCYKTRWDWVADILGEVFVALLNGHDLGTSGLEAM</sequence>
<name>A0A1B9I1W9_9TREE</name>
<evidence type="ECO:0000256" key="2">
    <source>
        <dbReference type="SAM" id="Phobius"/>
    </source>
</evidence>
<dbReference type="OrthoDB" id="2573625at2759"/>
<keyword evidence="2" id="KW-1133">Transmembrane helix</keyword>
<dbReference type="AlphaFoldDB" id="A0A1B9I1W9"/>
<protein>
    <submittedName>
        <fullName evidence="3">Uncharacterized protein</fullName>
    </submittedName>
</protein>
<keyword evidence="2" id="KW-0472">Membrane</keyword>
<organism evidence="3">
    <name type="scientific">Kwoniella pini CBS 10737</name>
    <dbReference type="NCBI Taxonomy" id="1296096"/>
    <lineage>
        <taxon>Eukaryota</taxon>
        <taxon>Fungi</taxon>
        <taxon>Dikarya</taxon>
        <taxon>Basidiomycota</taxon>
        <taxon>Agaricomycotina</taxon>
        <taxon>Tremellomycetes</taxon>
        <taxon>Tremellales</taxon>
        <taxon>Cryptococcaceae</taxon>
        <taxon>Kwoniella</taxon>
    </lineage>
</organism>
<reference evidence="3" key="1">
    <citation type="submission" date="2013-07" db="EMBL/GenBank/DDBJ databases">
        <title>The Genome Sequence of Cryptococcus pinus CBS10737.</title>
        <authorList>
            <consortium name="The Broad Institute Genome Sequencing Platform"/>
            <person name="Cuomo C."/>
            <person name="Litvintseva A."/>
            <person name="Chen Y."/>
            <person name="Heitman J."/>
            <person name="Sun S."/>
            <person name="Springer D."/>
            <person name="Dromer F."/>
            <person name="Young S.K."/>
            <person name="Zeng Q."/>
            <person name="Gargeya S."/>
            <person name="Fitzgerald M."/>
            <person name="Abouelleil A."/>
            <person name="Alvarado L."/>
            <person name="Berlin A.M."/>
            <person name="Chapman S.B."/>
            <person name="Dewar J."/>
            <person name="Goldberg J."/>
            <person name="Griggs A."/>
            <person name="Gujja S."/>
            <person name="Hansen M."/>
            <person name="Howarth C."/>
            <person name="Imamovic A."/>
            <person name="Larimer J."/>
            <person name="McCowan C."/>
            <person name="Murphy C."/>
            <person name="Pearson M."/>
            <person name="Priest M."/>
            <person name="Roberts A."/>
            <person name="Saif S."/>
            <person name="Shea T."/>
            <person name="Sykes S."/>
            <person name="Wortman J."/>
            <person name="Nusbaum C."/>
            <person name="Birren B."/>
        </authorList>
    </citation>
    <scope>NUCLEOTIDE SEQUENCE [LARGE SCALE GENOMIC DNA]</scope>
    <source>
        <strain evidence="3">CBS 10737</strain>
    </source>
</reference>
<feature type="compositionally biased region" description="Basic and acidic residues" evidence="1">
    <location>
        <begin position="18"/>
        <end position="27"/>
    </location>
</feature>
<accession>A0A1B9I1W9</accession>
<evidence type="ECO:0000256" key="1">
    <source>
        <dbReference type="SAM" id="MobiDB-lite"/>
    </source>
</evidence>